<reference evidence="4 5" key="1">
    <citation type="submission" date="2015-04" db="EMBL/GenBank/DDBJ databases">
        <authorList>
            <person name="Heijne W.H."/>
            <person name="Fedorova N.D."/>
            <person name="Nierman W.C."/>
            <person name="Vollebregt A.W."/>
            <person name="Zhao Z."/>
            <person name="Wu L."/>
            <person name="Kumar M."/>
            <person name="Stam H."/>
            <person name="van den Berg M.A."/>
            <person name="Pel H.J."/>
        </authorList>
    </citation>
    <scope>NUCLEOTIDE SEQUENCE [LARGE SCALE GENOMIC DNA]</scope>
    <source>
        <strain evidence="4 5">CBS 393.64</strain>
    </source>
</reference>
<gene>
    <name evidence="4" type="ORF">T310_0419</name>
</gene>
<evidence type="ECO:0000256" key="3">
    <source>
        <dbReference type="SAM" id="MobiDB-lite"/>
    </source>
</evidence>
<dbReference type="Pfam" id="PF00829">
    <property type="entry name" value="Ribosomal_L21p"/>
    <property type="match status" value="1"/>
</dbReference>
<dbReference type="InterPro" id="IPR028909">
    <property type="entry name" value="bL21-like"/>
</dbReference>
<evidence type="ECO:0000313" key="4">
    <source>
        <dbReference type="EMBL" id="KKA25539.1"/>
    </source>
</evidence>
<accession>A0A0F4Z4T2</accession>
<evidence type="ECO:0000256" key="1">
    <source>
        <dbReference type="ARBA" id="ARBA00008563"/>
    </source>
</evidence>
<name>A0A0F4Z4T2_RASE3</name>
<dbReference type="GO" id="GO:0003735">
    <property type="term" value="F:structural constituent of ribosome"/>
    <property type="evidence" value="ECO:0007669"/>
    <property type="project" value="TreeGrafter"/>
</dbReference>
<feature type="compositionally biased region" description="Low complexity" evidence="3">
    <location>
        <begin position="57"/>
        <end position="87"/>
    </location>
</feature>
<dbReference type="SUPFAM" id="SSF141091">
    <property type="entry name" value="L21p-like"/>
    <property type="match status" value="1"/>
</dbReference>
<dbReference type="GO" id="GO:0005762">
    <property type="term" value="C:mitochondrial large ribosomal subunit"/>
    <property type="evidence" value="ECO:0007669"/>
    <property type="project" value="TreeGrafter"/>
</dbReference>
<sequence>MFSRSALRGVFDVQRTTAGQSLVSSFIHQLPRRACLHQASTGSQFQATPHEIPPQSVPSSTPSSSSSSSQSSQSSPSTVPSTATTTSEPEFAPQTRNYIPREKLPVPPIFTEPLKISKSLASMLPYLTTQRPHYISAHLHARPYLLTEGDHLRLPFRMPKVKAGDILRFNRASVIGSRDYTMKGTPYIDERMFECRVRVLGVDAEPMRIKEKTKRRQRHVRHIKSKHKYTLMRVMELKVKSLEELLEEGAQIVDDGEADPTIEKKV</sequence>
<protein>
    <recommendedName>
        <fullName evidence="2">Large ribosomal subunit protein bL21m</fullName>
    </recommendedName>
</protein>
<evidence type="ECO:0000256" key="2">
    <source>
        <dbReference type="ARBA" id="ARBA00044129"/>
    </source>
</evidence>
<dbReference type="Proteomes" id="UP000053958">
    <property type="component" value="Unassembled WGS sequence"/>
</dbReference>
<organism evidence="4 5">
    <name type="scientific">Rasamsonia emersonii (strain ATCC 16479 / CBS 393.64 / IMI 116815)</name>
    <dbReference type="NCBI Taxonomy" id="1408163"/>
    <lineage>
        <taxon>Eukaryota</taxon>
        <taxon>Fungi</taxon>
        <taxon>Dikarya</taxon>
        <taxon>Ascomycota</taxon>
        <taxon>Pezizomycotina</taxon>
        <taxon>Eurotiomycetes</taxon>
        <taxon>Eurotiomycetidae</taxon>
        <taxon>Eurotiales</taxon>
        <taxon>Trichocomaceae</taxon>
        <taxon>Rasamsonia</taxon>
    </lineage>
</organism>
<dbReference type="EMBL" id="LASV01000018">
    <property type="protein sequence ID" value="KKA25539.1"/>
    <property type="molecule type" value="Genomic_DNA"/>
</dbReference>
<proteinExistence type="inferred from homology"/>
<dbReference type="AlphaFoldDB" id="A0A0F4Z4T2"/>
<dbReference type="OrthoDB" id="5994at2759"/>
<dbReference type="PANTHER" id="PTHR21349">
    <property type="entry name" value="50S RIBOSOMAL PROTEIN L21"/>
    <property type="match status" value="1"/>
</dbReference>
<dbReference type="GeneID" id="25312473"/>
<comment type="similarity">
    <text evidence="1">Belongs to the bacterial ribosomal protein bL21 family.</text>
</comment>
<comment type="caution">
    <text evidence="4">The sequence shown here is derived from an EMBL/GenBank/DDBJ whole genome shotgun (WGS) entry which is preliminary data.</text>
</comment>
<feature type="compositionally biased region" description="Polar residues" evidence="3">
    <location>
        <begin position="38"/>
        <end position="47"/>
    </location>
</feature>
<feature type="region of interest" description="Disordered" evidence="3">
    <location>
        <begin position="38"/>
        <end position="104"/>
    </location>
</feature>
<evidence type="ECO:0000313" key="5">
    <source>
        <dbReference type="Proteomes" id="UP000053958"/>
    </source>
</evidence>
<dbReference type="PANTHER" id="PTHR21349:SF0">
    <property type="entry name" value="LARGE RIBOSOMAL SUBUNIT PROTEIN BL21M"/>
    <property type="match status" value="1"/>
</dbReference>
<keyword evidence="5" id="KW-1185">Reference proteome</keyword>
<dbReference type="STRING" id="1408163.A0A0F4Z4T2"/>
<dbReference type="RefSeq" id="XP_013332151.1">
    <property type="nucleotide sequence ID" value="XM_013476697.1"/>
</dbReference>
<dbReference type="InterPro" id="IPR036164">
    <property type="entry name" value="bL21-like_sf"/>
</dbReference>